<dbReference type="AlphaFoldDB" id="A0AAV2PQW1"/>
<evidence type="ECO:0000256" key="3">
    <source>
        <dbReference type="ARBA" id="ARBA00022782"/>
    </source>
</evidence>
<evidence type="ECO:0000256" key="5">
    <source>
        <dbReference type="PIRSR" id="PIRSR607702-1"/>
    </source>
</evidence>
<evidence type="ECO:0000313" key="7">
    <source>
        <dbReference type="EMBL" id="CAL4063705.1"/>
    </source>
</evidence>
<keyword evidence="8" id="KW-1185">Reference proteome</keyword>
<keyword evidence="3" id="KW-0221">Differentiation</keyword>
<dbReference type="GO" id="GO:0007548">
    <property type="term" value="P:sex differentiation"/>
    <property type="evidence" value="ECO:0007669"/>
    <property type="project" value="UniProtKB-KW"/>
</dbReference>
<dbReference type="GO" id="GO:0005829">
    <property type="term" value="C:cytosol"/>
    <property type="evidence" value="ECO:0007669"/>
    <property type="project" value="TreeGrafter"/>
</dbReference>
<dbReference type="Pfam" id="PF05005">
    <property type="entry name" value="Ocnus"/>
    <property type="match status" value="1"/>
</dbReference>
<evidence type="ECO:0000256" key="4">
    <source>
        <dbReference type="ARBA" id="ARBA00022928"/>
    </source>
</evidence>
<name>A0AAV2PQW1_MEGNR</name>
<evidence type="ECO:0000256" key="1">
    <source>
        <dbReference type="ARBA" id="ARBA00002508"/>
    </source>
</evidence>
<dbReference type="Proteomes" id="UP001497623">
    <property type="component" value="Unassembled WGS sequence"/>
</dbReference>
<proteinExistence type="inferred from homology"/>
<dbReference type="PANTHER" id="PTHR12258">
    <property type="entry name" value="JANUS-A/JANUS-B"/>
    <property type="match status" value="1"/>
</dbReference>
<dbReference type="InterPro" id="IPR007702">
    <property type="entry name" value="Janus"/>
</dbReference>
<gene>
    <name evidence="7" type="ORF">MNOR_LOCUS3560</name>
</gene>
<evidence type="ECO:0008006" key="9">
    <source>
        <dbReference type="Google" id="ProtNLM"/>
    </source>
</evidence>
<accession>A0AAV2PQW1</accession>
<evidence type="ECO:0000256" key="6">
    <source>
        <dbReference type="PIRSR" id="PIRSR607702-2"/>
    </source>
</evidence>
<dbReference type="InterPro" id="IPR038596">
    <property type="entry name" value="Janus_sf"/>
</dbReference>
<reference evidence="7 8" key="1">
    <citation type="submission" date="2024-05" db="EMBL/GenBank/DDBJ databases">
        <authorList>
            <person name="Wallberg A."/>
        </authorList>
    </citation>
    <scope>NUCLEOTIDE SEQUENCE [LARGE SCALE GENOMIC DNA]</scope>
</reference>
<dbReference type="GO" id="GO:0101006">
    <property type="term" value="F:protein histidine phosphatase activity"/>
    <property type="evidence" value="ECO:0007669"/>
    <property type="project" value="TreeGrafter"/>
</dbReference>
<protein>
    <recommendedName>
        <fullName evidence="9">14 kDa phosphohistidine phosphatase</fullName>
    </recommendedName>
</protein>
<dbReference type="GO" id="GO:0030154">
    <property type="term" value="P:cell differentiation"/>
    <property type="evidence" value="ECO:0007669"/>
    <property type="project" value="UniProtKB-KW"/>
</dbReference>
<evidence type="ECO:0000256" key="2">
    <source>
        <dbReference type="ARBA" id="ARBA00010971"/>
    </source>
</evidence>
<dbReference type="SUPFAM" id="SSF143724">
    <property type="entry name" value="PHP14-like"/>
    <property type="match status" value="1"/>
</dbReference>
<dbReference type="Gene3D" id="3.50.20.20">
    <property type="entry name" value="Janus/Ocnus"/>
    <property type="match status" value="1"/>
</dbReference>
<dbReference type="EMBL" id="CAXKWB010001229">
    <property type="protein sequence ID" value="CAL4063705.1"/>
    <property type="molecule type" value="Genomic_DNA"/>
</dbReference>
<comment type="caution">
    <text evidence="7">The sequence shown here is derived from an EMBL/GenBank/DDBJ whole genome shotgun (WGS) entry which is preliminary data.</text>
</comment>
<feature type="binding site" evidence="6">
    <location>
        <position position="20"/>
    </location>
    <ligand>
        <name>substrate</name>
    </ligand>
</feature>
<dbReference type="PANTHER" id="PTHR12258:SF5">
    <property type="entry name" value="BCDNA.GH02250-RELATED"/>
    <property type="match status" value="1"/>
</dbReference>
<feature type="active site" description="Proton acceptor" evidence="5">
    <location>
        <position position="45"/>
    </location>
</feature>
<organism evidence="7 8">
    <name type="scientific">Meganyctiphanes norvegica</name>
    <name type="common">Northern krill</name>
    <name type="synonym">Thysanopoda norvegica</name>
    <dbReference type="NCBI Taxonomy" id="48144"/>
    <lineage>
        <taxon>Eukaryota</taxon>
        <taxon>Metazoa</taxon>
        <taxon>Ecdysozoa</taxon>
        <taxon>Arthropoda</taxon>
        <taxon>Crustacea</taxon>
        <taxon>Multicrustacea</taxon>
        <taxon>Malacostraca</taxon>
        <taxon>Eumalacostraca</taxon>
        <taxon>Eucarida</taxon>
        <taxon>Euphausiacea</taxon>
        <taxon>Euphausiidae</taxon>
        <taxon>Meganyctiphanes</taxon>
    </lineage>
</organism>
<evidence type="ECO:0000313" key="8">
    <source>
        <dbReference type="Proteomes" id="UP001497623"/>
    </source>
</evidence>
<comment type="function">
    <text evidence="1">JanA and janB regulate somatic sex differentiation.</text>
</comment>
<sequence>MASALLQAVEPVDIDTGKFKYILIKVEEGDDSKFIVRGYSWAEWHNNIYDKVAPELEGQGLKCSCVGGGKIKHSSEDKTILVFGESTGFGKADHSVSVNVIKSKYNDYDVKIDE</sequence>
<keyword evidence="4" id="KW-0726">Sexual differentiation</keyword>
<comment type="similarity">
    <text evidence="2">Belongs to the janus family.</text>
</comment>